<organism evidence="1 2">
    <name type="scientific">Campylobacter felis</name>
    <dbReference type="NCBI Taxonomy" id="2974565"/>
    <lineage>
        <taxon>Bacteria</taxon>
        <taxon>Pseudomonadati</taxon>
        <taxon>Campylobacterota</taxon>
        <taxon>Epsilonproteobacteria</taxon>
        <taxon>Campylobacterales</taxon>
        <taxon>Campylobacteraceae</taxon>
        <taxon>Campylobacter</taxon>
    </lineage>
</organism>
<protein>
    <submittedName>
        <fullName evidence="1">Uncharacterized protein</fullName>
    </submittedName>
</protein>
<reference evidence="1" key="2">
    <citation type="journal article" date="2023" name="Microorganisms">
        <title>Isolation and Genomic Characteristics of Cat-Borne Campylobacter felis sp. nov. and Sheep-Borne Campylobacter ovis sp. nov.</title>
        <authorList>
            <person name="Wang H."/>
            <person name="Li Y."/>
            <person name="Gu Y."/>
            <person name="Zhou G."/>
            <person name="Chen X."/>
            <person name="Zhang X."/>
            <person name="Shao Z."/>
            <person name="Zhang J."/>
            <person name="Zhang M."/>
        </authorList>
    </citation>
    <scope>NUCLEOTIDE SEQUENCE</scope>
    <source>
        <strain evidence="1">XJK33-1</strain>
    </source>
</reference>
<gene>
    <name evidence="1" type="ORF">NYG95_06200</name>
</gene>
<dbReference type="RefSeq" id="WP_289233310.1">
    <property type="nucleotide sequence ID" value="NZ_JANURT010000003.1"/>
</dbReference>
<proteinExistence type="predicted"/>
<accession>A0ABT7I4K7</accession>
<sequence length="56" mass="6450">MIKLRPSFQKCLKCGEKFLARPKSDALNPLDFICSRCKGERSGLLEFLSRIFKSKN</sequence>
<comment type="caution">
    <text evidence="1">The sequence shown here is derived from an EMBL/GenBank/DDBJ whole genome shotgun (WGS) entry which is preliminary data.</text>
</comment>
<dbReference type="Proteomes" id="UP001176223">
    <property type="component" value="Unassembled WGS sequence"/>
</dbReference>
<name>A0ABT7I4K7_9BACT</name>
<evidence type="ECO:0000313" key="2">
    <source>
        <dbReference type="Proteomes" id="UP001176223"/>
    </source>
</evidence>
<evidence type="ECO:0000313" key="1">
    <source>
        <dbReference type="EMBL" id="MDL0147198.1"/>
    </source>
</evidence>
<reference evidence="1" key="1">
    <citation type="submission" date="2022-08" db="EMBL/GenBank/DDBJ databases">
        <authorList>
            <person name="Wang H."/>
        </authorList>
    </citation>
    <scope>NUCLEOTIDE SEQUENCE</scope>
    <source>
        <strain evidence="1">XJK33-1</strain>
    </source>
</reference>
<dbReference type="EMBL" id="JANURU010000010">
    <property type="protein sequence ID" value="MDL0147198.1"/>
    <property type="molecule type" value="Genomic_DNA"/>
</dbReference>
<keyword evidence="2" id="KW-1185">Reference proteome</keyword>